<keyword evidence="4 12" id="KW-1003">Cell membrane</keyword>
<feature type="transmembrane region" description="Helical" evidence="12">
    <location>
        <begin position="363"/>
        <end position="382"/>
    </location>
</feature>
<evidence type="ECO:0000256" key="6">
    <source>
        <dbReference type="ARBA" id="ARBA00022692"/>
    </source>
</evidence>
<keyword evidence="9 12" id="KW-1133">Transmembrane helix</keyword>
<evidence type="ECO:0000256" key="3">
    <source>
        <dbReference type="ARBA" id="ARBA00022448"/>
    </source>
</evidence>
<accession>A0A4Z0BTC3</accession>
<feature type="transmembrane region" description="Helical" evidence="12">
    <location>
        <begin position="12"/>
        <end position="33"/>
    </location>
</feature>
<sequence length="460" mass="51287">MDAVLLSRIQFAFTVAFHIIFPAFTIGLSAFIATLEVMWLRTGRQHLHTLARFWTKVFAVSFAMGVVSGIVMEYQIGTNWSRFAQVFGNTLGPLFSYEVLTAFFLEASFLGVMLFGWNRFPAWLHTLACIVVALGTALSGFWILSANSWMHTPAGYELRDGITYPVDWLQIIFNPSFPYRFTHMMIATYLTTSLVVVAAGARYLLLGKFREEAMTMLRMGLGMLAVLAPLQAVVGDLHGLNTLKYQPAKIAAIEAHWDGSHPAGLVLFAWPDEEAERNVAEIAIPKLGSFILTHEWNGLFKGLRDFAPEDRPPVAPVFFSFRLMVGLGFLMIGLGWWGCWLMWRGKLESSRGFLQVLRRCWPLGFVALLAGWMVTEIGRQPWIATGILRTADAVSPISAAQVMVSLSLFVLVYFVVFGVGIWYVWRMIRKGPAPSLPGPETLPNRPLAGAQPDTKEAVPT</sequence>
<dbReference type="Pfam" id="PF01654">
    <property type="entry name" value="Cyt_bd_oxida_I"/>
    <property type="match status" value="1"/>
</dbReference>
<evidence type="ECO:0000256" key="1">
    <source>
        <dbReference type="ARBA" id="ARBA00004651"/>
    </source>
</evidence>
<dbReference type="AlphaFoldDB" id="A0A4Z0BTC3"/>
<name>A0A4Z0BTC3_9BURK</name>
<proteinExistence type="inferred from homology"/>
<evidence type="ECO:0000256" key="4">
    <source>
        <dbReference type="ARBA" id="ARBA00022475"/>
    </source>
</evidence>
<keyword evidence="6 12" id="KW-0812">Transmembrane</keyword>
<dbReference type="Proteomes" id="UP000297564">
    <property type="component" value="Unassembled WGS sequence"/>
</dbReference>
<evidence type="ECO:0000256" key="7">
    <source>
        <dbReference type="ARBA" id="ARBA00022723"/>
    </source>
</evidence>
<evidence type="ECO:0000256" key="10">
    <source>
        <dbReference type="ARBA" id="ARBA00023004"/>
    </source>
</evidence>
<keyword evidence="15" id="KW-1185">Reference proteome</keyword>
<evidence type="ECO:0000256" key="8">
    <source>
        <dbReference type="ARBA" id="ARBA00022982"/>
    </source>
</evidence>
<dbReference type="GO" id="GO:0009055">
    <property type="term" value="F:electron transfer activity"/>
    <property type="evidence" value="ECO:0007669"/>
    <property type="project" value="UniProtKB-UniRule"/>
</dbReference>
<keyword evidence="11 12" id="KW-0472">Membrane</keyword>
<dbReference type="GO" id="GO:0019646">
    <property type="term" value="P:aerobic electron transport chain"/>
    <property type="evidence" value="ECO:0007669"/>
    <property type="project" value="InterPro"/>
</dbReference>
<protein>
    <submittedName>
        <fullName evidence="14">Cytochrome ubiquinol oxidase subunit I</fullName>
    </submittedName>
</protein>
<feature type="transmembrane region" description="Helical" evidence="12">
    <location>
        <begin position="217"/>
        <end position="234"/>
    </location>
</feature>
<reference evidence="14 15" key="1">
    <citation type="submission" date="2019-03" db="EMBL/GenBank/DDBJ databases">
        <title>Ramlibacter rhizophilus CCTCC AB2015357, whole genome shotgun sequence.</title>
        <authorList>
            <person name="Zhang X."/>
            <person name="Feng G."/>
            <person name="Zhu H."/>
        </authorList>
    </citation>
    <scope>NUCLEOTIDE SEQUENCE [LARGE SCALE GENOMIC DNA]</scope>
    <source>
        <strain evidence="14 15">CCTCC AB2015357</strain>
    </source>
</reference>
<keyword evidence="10 12" id="KW-0408">Iron</keyword>
<feature type="transmembrane region" description="Helical" evidence="12">
    <location>
        <begin position="94"/>
        <end position="115"/>
    </location>
</feature>
<dbReference type="GO" id="GO:0046872">
    <property type="term" value="F:metal ion binding"/>
    <property type="evidence" value="ECO:0007669"/>
    <property type="project" value="UniProtKB-UniRule"/>
</dbReference>
<evidence type="ECO:0000256" key="13">
    <source>
        <dbReference type="SAM" id="MobiDB-lite"/>
    </source>
</evidence>
<evidence type="ECO:0000256" key="2">
    <source>
        <dbReference type="ARBA" id="ARBA00009819"/>
    </source>
</evidence>
<feature type="transmembrane region" description="Helical" evidence="12">
    <location>
        <begin position="319"/>
        <end position="343"/>
    </location>
</feature>
<keyword evidence="7 12" id="KW-0479">Metal-binding</keyword>
<feature type="transmembrane region" description="Helical" evidence="12">
    <location>
        <begin position="53"/>
        <end position="74"/>
    </location>
</feature>
<feature type="transmembrane region" description="Helical" evidence="12">
    <location>
        <begin position="186"/>
        <end position="205"/>
    </location>
</feature>
<organism evidence="14 15">
    <name type="scientific">Ramlibacter rhizophilus</name>
    <dbReference type="NCBI Taxonomy" id="1781167"/>
    <lineage>
        <taxon>Bacteria</taxon>
        <taxon>Pseudomonadati</taxon>
        <taxon>Pseudomonadota</taxon>
        <taxon>Betaproteobacteria</taxon>
        <taxon>Burkholderiales</taxon>
        <taxon>Comamonadaceae</taxon>
        <taxon>Ramlibacter</taxon>
    </lineage>
</organism>
<dbReference type="EMBL" id="SMLL01000003">
    <property type="protein sequence ID" value="TFZ01680.1"/>
    <property type="molecule type" value="Genomic_DNA"/>
</dbReference>
<dbReference type="PANTHER" id="PTHR30365">
    <property type="entry name" value="CYTOCHROME D UBIQUINOL OXIDASE"/>
    <property type="match status" value="1"/>
</dbReference>
<dbReference type="PIRSF" id="PIRSF006446">
    <property type="entry name" value="Cyt_quinol_oxidase_1"/>
    <property type="match status" value="1"/>
</dbReference>
<keyword evidence="5 12" id="KW-0349">Heme</keyword>
<dbReference type="InterPro" id="IPR002585">
    <property type="entry name" value="Cyt-d_ubiquinol_oxidase_su_1"/>
</dbReference>
<gene>
    <name evidence="14" type="ORF">EZ242_07270</name>
</gene>
<evidence type="ECO:0000256" key="11">
    <source>
        <dbReference type="ARBA" id="ARBA00023136"/>
    </source>
</evidence>
<comment type="caution">
    <text evidence="14">The sequence shown here is derived from an EMBL/GenBank/DDBJ whole genome shotgun (WGS) entry which is preliminary data.</text>
</comment>
<dbReference type="GO" id="GO:0020037">
    <property type="term" value="F:heme binding"/>
    <property type="evidence" value="ECO:0007669"/>
    <property type="project" value="TreeGrafter"/>
</dbReference>
<feature type="transmembrane region" description="Helical" evidence="12">
    <location>
        <begin position="122"/>
        <end position="144"/>
    </location>
</feature>
<comment type="similarity">
    <text evidence="2 12">Belongs to the cytochrome ubiquinol oxidase subunit 1 family.</text>
</comment>
<feature type="region of interest" description="Disordered" evidence="13">
    <location>
        <begin position="437"/>
        <end position="460"/>
    </location>
</feature>
<dbReference type="PANTHER" id="PTHR30365:SF14">
    <property type="entry name" value="CYTOCHROME BD MENAQUINOL OXIDASE SUBUNIT I-RELATED"/>
    <property type="match status" value="1"/>
</dbReference>
<dbReference type="GO" id="GO:0070069">
    <property type="term" value="C:cytochrome complex"/>
    <property type="evidence" value="ECO:0007669"/>
    <property type="project" value="UniProtKB-UniRule"/>
</dbReference>
<feature type="transmembrane region" description="Helical" evidence="12">
    <location>
        <begin position="402"/>
        <end position="425"/>
    </location>
</feature>
<dbReference type="GO" id="GO:0016682">
    <property type="term" value="F:oxidoreductase activity, acting on diphenols and related substances as donors, oxygen as acceptor"/>
    <property type="evidence" value="ECO:0007669"/>
    <property type="project" value="TreeGrafter"/>
</dbReference>
<comment type="subcellular location">
    <subcellularLocation>
        <location evidence="12">Cell inner membrane</location>
    </subcellularLocation>
    <subcellularLocation>
        <location evidence="1">Cell membrane</location>
        <topology evidence="1">Multi-pass membrane protein</topology>
    </subcellularLocation>
</comment>
<dbReference type="OrthoDB" id="9807042at2"/>
<keyword evidence="8 12" id="KW-0249">Electron transport</keyword>
<keyword evidence="3 12" id="KW-0813">Transport</keyword>
<evidence type="ECO:0000313" key="14">
    <source>
        <dbReference type="EMBL" id="TFZ01680.1"/>
    </source>
</evidence>
<evidence type="ECO:0000256" key="5">
    <source>
        <dbReference type="ARBA" id="ARBA00022617"/>
    </source>
</evidence>
<dbReference type="GO" id="GO:0005886">
    <property type="term" value="C:plasma membrane"/>
    <property type="evidence" value="ECO:0007669"/>
    <property type="project" value="UniProtKB-SubCell"/>
</dbReference>
<evidence type="ECO:0000313" key="15">
    <source>
        <dbReference type="Proteomes" id="UP000297564"/>
    </source>
</evidence>
<evidence type="ECO:0000256" key="9">
    <source>
        <dbReference type="ARBA" id="ARBA00022989"/>
    </source>
</evidence>
<evidence type="ECO:0000256" key="12">
    <source>
        <dbReference type="PIRNR" id="PIRNR006446"/>
    </source>
</evidence>